<evidence type="ECO:0000256" key="4">
    <source>
        <dbReference type="ARBA" id="ARBA00023069"/>
    </source>
</evidence>
<sequence>MPTSKVQAASNTLQSLSLKLPEGFRSKVVAPRNPKLVKQEDKHIRLTPSAFAQEMCQTTEQRLASTREMHPPRVLGLLDMSDTTHQKFSSVDVDQPMFQPFPSEIVFQNYTPPETYEVPLVLRNNDKIPRLVKVVEEGSLYFKVLSPPDVCNKVAPGMASTFTILFTPLENKDYSHRLICVTEREKFEVPVRAIGARAILDFPDHLHFPLCPVKCPAHRTLLVRNIGNSEAKFQLSTQRSEISEAKFQLSTQSPFSVDPALGNLGVGESMQVTVEFLPKTTGDHTQDLLLHYHTGEDIYISLYGAATDVNVRLDKNSIIVEKTYISMANQRSVAIVNRSDVIVHYQWKSFATEEEEGQQKLRLCGDLQREEEDEMEAFLAECGADPTLRDRLSLLSRTFQERRRQLRDGALAFSDEHITLDPPEGDIWPNSTAEVNIIFRPQEARTYQLTVYCDVTGRESRLPLRIKGEGAGPRLQFSFDQLDMGNIFIQSKHSYEVLLTNKGLIDAPFRLVPPSSAQGLCFSFSPSEGTVPPGDCHAMEVSFCSGTLGAFTEEFLFSVAGNPQPLTLTFRGRVMGPTFHFNVPALDFGDVSFGFPRTLTCRLSNTSLVPLTFGLRVPGDGSGRPSVASAAQISDLTREAWEGGGSLTDPPTEFNITPSSGTVRAQGLVDIKVTLCSNSVQCYSMALVVDVQGVGEEVLALPITARCVVPAMLLDPPLLDFQRCFLRHPYERAVRLTNESDLPACYGLVSQGFEESASVLYSSPHPRGVVPPHGSVELPLILQARAAGRSQVTAHIALFGSTAPPLGVLLSCTGEGPVVHVSAPAVDFGSIPVLMDVSRTLQLWNQSPVPAHFQAQMAGSRSLWRVEPGEGEVPPDGGVELKLVAHLDDTLRFQDKLHLAVRDSHAHTIPISATGKGTTITTDRPFAPSLDLGAHFSTGPCEYHFKLTNRGRRSHQLYWMTEGFPQFRRRAAQPPPGGGLRDSTRRDALAPPEPSAPVFSLQPQRVELAPGRSVDMVLTGSSDTPKVVQERLVCQAIVGQQSGKVRIMTVDVRCQFVSPVLDVSSQELRFYVEKAPGVSLLPLFQPLVLGNVSSLPLAMELSLSEPFGLCTHPEDQAAVLSKALVLGVGERTELWVRFDPWFRKDSVTRWRSRFWRCGTGTILSGTQWV</sequence>
<evidence type="ECO:0000256" key="6">
    <source>
        <dbReference type="SAM" id="MobiDB-lite"/>
    </source>
</evidence>
<evidence type="ECO:0000256" key="5">
    <source>
        <dbReference type="ARBA" id="ARBA00023273"/>
    </source>
</evidence>
<feature type="domain" description="HYDIN/VesB/CFA65-like Ig-like" evidence="7">
    <location>
        <begin position="473"/>
        <end position="572"/>
    </location>
</feature>
<evidence type="ECO:0000313" key="8">
    <source>
        <dbReference type="EMBL" id="KAG7468630.1"/>
    </source>
</evidence>
<evidence type="ECO:0000256" key="2">
    <source>
        <dbReference type="ARBA" id="ARBA00004496"/>
    </source>
</evidence>
<dbReference type="AlphaFoldDB" id="A0A9D3PUZ8"/>
<dbReference type="GO" id="GO:0005930">
    <property type="term" value="C:axoneme"/>
    <property type="evidence" value="ECO:0007669"/>
    <property type="project" value="TreeGrafter"/>
</dbReference>
<comment type="subcellular location">
    <subcellularLocation>
        <location evidence="1">Cell projection</location>
        <location evidence="1">Cilium</location>
    </subcellularLocation>
    <subcellularLocation>
        <location evidence="2">Cytoplasm</location>
    </subcellularLocation>
</comment>
<dbReference type="InterPro" id="IPR053879">
    <property type="entry name" value="HYDIN_VesB_CFA65-like_Ig"/>
</dbReference>
<dbReference type="PANTHER" id="PTHR23053">
    <property type="entry name" value="DLEC1 DELETED IN LUNG AND ESOPHAGEAL CANCER 1"/>
    <property type="match status" value="1"/>
</dbReference>
<dbReference type="Gene3D" id="2.60.40.10">
    <property type="entry name" value="Immunoglobulins"/>
    <property type="match status" value="7"/>
</dbReference>
<protein>
    <recommendedName>
        <fullName evidence="7">HYDIN/VesB/CFA65-like Ig-like domain-containing protein</fullName>
    </recommendedName>
</protein>
<dbReference type="Proteomes" id="UP001046870">
    <property type="component" value="Chromosome 11"/>
</dbReference>
<dbReference type="Pfam" id="PF22544">
    <property type="entry name" value="HYDIN_VesB_CFA65-like_Ig"/>
    <property type="match status" value="2"/>
</dbReference>
<evidence type="ECO:0000313" key="9">
    <source>
        <dbReference type="Proteomes" id="UP001046870"/>
    </source>
</evidence>
<dbReference type="InterPro" id="IPR033305">
    <property type="entry name" value="Hydin-like"/>
</dbReference>
<dbReference type="GO" id="GO:1904158">
    <property type="term" value="P:axonemal central apparatus assembly"/>
    <property type="evidence" value="ECO:0007669"/>
    <property type="project" value="TreeGrafter"/>
</dbReference>
<dbReference type="OrthoDB" id="442692at2759"/>
<comment type="caution">
    <text evidence="8">The sequence shown here is derived from an EMBL/GenBank/DDBJ whole genome shotgun (WGS) entry which is preliminary data.</text>
</comment>
<feature type="domain" description="HYDIN/VesB/CFA65-like Ig-like" evidence="7">
    <location>
        <begin position="198"/>
        <end position="305"/>
    </location>
</feature>
<evidence type="ECO:0000256" key="3">
    <source>
        <dbReference type="ARBA" id="ARBA00022490"/>
    </source>
</evidence>
<dbReference type="EMBL" id="JAFDVH010000011">
    <property type="protein sequence ID" value="KAG7468630.1"/>
    <property type="molecule type" value="Genomic_DNA"/>
</dbReference>
<feature type="region of interest" description="Disordered" evidence="6">
    <location>
        <begin position="968"/>
        <end position="997"/>
    </location>
</feature>
<keyword evidence="3" id="KW-0963">Cytoplasm</keyword>
<proteinExistence type="predicted"/>
<organism evidence="8 9">
    <name type="scientific">Megalops atlanticus</name>
    <name type="common">Tarpon</name>
    <name type="synonym">Clupea gigantea</name>
    <dbReference type="NCBI Taxonomy" id="7932"/>
    <lineage>
        <taxon>Eukaryota</taxon>
        <taxon>Metazoa</taxon>
        <taxon>Chordata</taxon>
        <taxon>Craniata</taxon>
        <taxon>Vertebrata</taxon>
        <taxon>Euteleostomi</taxon>
        <taxon>Actinopterygii</taxon>
        <taxon>Neopterygii</taxon>
        <taxon>Teleostei</taxon>
        <taxon>Elopiformes</taxon>
        <taxon>Megalopidae</taxon>
        <taxon>Megalops</taxon>
    </lineage>
</organism>
<reference evidence="8" key="1">
    <citation type="submission" date="2021-01" db="EMBL/GenBank/DDBJ databases">
        <authorList>
            <person name="Zahm M."/>
            <person name="Roques C."/>
            <person name="Cabau C."/>
            <person name="Klopp C."/>
            <person name="Donnadieu C."/>
            <person name="Jouanno E."/>
            <person name="Lampietro C."/>
            <person name="Louis A."/>
            <person name="Herpin A."/>
            <person name="Echchiki A."/>
            <person name="Berthelot C."/>
            <person name="Parey E."/>
            <person name="Roest-Crollius H."/>
            <person name="Braasch I."/>
            <person name="Postlethwait J."/>
            <person name="Bobe J."/>
            <person name="Montfort J."/>
            <person name="Bouchez O."/>
            <person name="Begum T."/>
            <person name="Mejri S."/>
            <person name="Adams A."/>
            <person name="Chen W.-J."/>
            <person name="Guiguen Y."/>
        </authorList>
    </citation>
    <scope>NUCLEOTIDE SEQUENCE</scope>
    <source>
        <strain evidence="8">YG-15Mar2019-1</strain>
        <tissue evidence="8">Brain</tissue>
    </source>
</reference>
<accession>A0A9D3PUZ8</accession>
<keyword evidence="9" id="KW-1185">Reference proteome</keyword>
<gene>
    <name evidence="8" type="ORF">MATL_G00145130</name>
</gene>
<dbReference type="GO" id="GO:0003341">
    <property type="term" value="P:cilium movement"/>
    <property type="evidence" value="ECO:0007669"/>
    <property type="project" value="TreeGrafter"/>
</dbReference>
<evidence type="ECO:0000256" key="1">
    <source>
        <dbReference type="ARBA" id="ARBA00004138"/>
    </source>
</evidence>
<evidence type="ECO:0000259" key="7">
    <source>
        <dbReference type="Pfam" id="PF22544"/>
    </source>
</evidence>
<dbReference type="InterPro" id="IPR013783">
    <property type="entry name" value="Ig-like_fold"/>
</dbReference>
<name>A0A9D3PUZ8_MEGAT</name>
<keyword evidence="4" id="KW-0969">Cilium</keyword>
<dbReference type="PANTHER" id="PTHR23053:SF0">
    <property type="entry name" value="HYDROCEPHALUS-INDUCING PROTEIN HOMOLOG"/>
    <property type="match status" value="1"/>
</dbReference>
<keyword evidence="5" id="KW-0966">Cell projection</keyword>